<dbReference type="AlphaFoldDB" id="A0AAD1XLR5"/>
<protein>
    <submittedName>
        <fullName evidence="1">Uncharacterized protein</fullName>
    </submittedName>
</protein>
<evidence type="ECO:0000313" key="2">
    <source>
        <dbReference type="Proteomes" id="UP001295684"/>
    </source>
</evidence>
<proteinExistence type="predicted"/>
<keyword evidence="2" id="KW-1185">Reference proteome</keyword>
<organism evidence="1 2">
    <name type="scientific">Euplotes crassus</name>
    <dbReference type="NCBI Taxonomy" id="5936"/>
    <lineage>
        <taxon>Eukaryota</taxon>
        <taxon>Sar</taxon>
        <taxon>Alveolata</taxon>
        <taxon>Ciliophora</taxon>
        <taxon>Intramacronucleata</taxon>
        <taxon>Spirotrichea</taxon>
        <taxon>Hypotrichia</taxon>
        <taxon>Euplotida</taxon>
        <taxon>Euplotidae</taxon>
        <taxon>Moneuplotes</taxon>
    </lineage>
</organism>
<gene>
    <name evidence="1" type="ORF">ECRASSUSDP1_LOCUS16307</name>
</gene>
<sequence length="252" mass="29380">MEKTQNSCPEEGVEKYVFKAQKEFERRICASVHLEERNARNFTSDSSSLVFYFWILEDLLFINRINPITIPRLNKIIVHDFSKRNHKFESFLANCFPIKVSGLFLQSRHDTVPITPYFNHIMKASGKITVELGFDNFNISEKQFKRIISTFKHVWNIKLTGCKLSVTKVIDFSAALNNLKLRSLSFERSGQVNRSNWKKNIHEFDNLIKGLATSEDLKQSLRWIYLKSCRLNKEITKNLITSSGFSNAKIYI</sequence>
<dbReference type="Gene3D" id="3.80.10.10">
    <property type="entry name" value="Ribonuclease Inhibitor"/>
    <property type="match status" value="1"/>
</dbReference>
<dbReference type="Proteomes" id="UP001295684">
    <property type="component" value="Unassembled WGS sequence"/>
</dbReference>
<reference evidence="1" key="1">
    <citation type="submission" date="2023-07" db="EMBL/GenBank/DDBJ databases">
        <authorList>
            <consortium name="AG Swart"/>
            <person name="Singh M."/>
            <person name="Singh A."/>
            <person name="Seah K."/>
            <person name="Emmerich C."/>
        </authorList>
    </citation>
    <scope>NUCLEOTIDE SEQUENCE</scope>
    <source>
        <strain evidence="1">DP1</strain>
    </source>
</reference>
<comment type="caution">
    <text evidence="1">The sequence shown here is derived from an EMBL/GenBank/DDBJ whole genome shotgun (WGS) entry which is preliminary data.</text>
</comment>
<dbReference type="InterPro" id="IPR032675">
    <property type="entry name" value="LRR_dom_sf"/>
</dbReference>
<name>A0AAD1XLR5_EUPCR</name>
<accession>A0AAD1XLR5</accession>
<evidence type="ECO:0000313" key="1">
    <source>
        <dbReference type="EMBL" id="CAI2374949.1"/>
    </source>
</evidence>
<dbReference type="EMBL" id="CAMPGE010016386">
    <property type="protein sequence ID" value="CAI2374949.1"/>
    <property type="molecule type" value="Genomic_DNA"/>
</dbReference>
<dbReference type="SUPFAM" id="SSF52047">
    <property type="entry name" value="RNI-like"/>
    <property type="match status" value="1"/>
</dbReference>